<dbReference type="HOGENOM" id="CLU_1020301_0_0_1"/>
<keyword evidence="3" id="KW-1185">Reference proteome</keyword>
<feature type="compositionally biased region" description="Basic and acidic residues" evidence="1">
    <location>
        <begin position="20"/>
        <end position="36"/>
    </location>
</feature>
<protein>
    <submittedName>
        <fullName evidence="2">Uncharacterized protein</fullName>
    </submittedName>
</protein>
<proteinExistence type="predicted"/>
<feature type="region of interest" description="Disordered" evidence="1">
    <location>
        <begin position="1"/>
        <end position="89"/>
    </location>
</feature>
<dbReference type="GeneTree" id="ENSGT00660000097375"/>
<dbReference type="InParanoid" id="H2YSL6"/>
<feature type="compositionally biased region" description="Basic and acidic residues" evidence="1">
    <location>
        <begin position="52"/>
        <end position="65"/>
    </location>
</feature>
<dbReference type="GO" id="GO:0010972">
    <property type="term" value="P:negative regulation of G2/M transition of mitotic cell cycle"/>
    <property type="evidence" value="ECO:0007669"/>
    <property type="project" value="TreeGrafter"/>
</dbReference>
<dbReference type="PANTHER" id="PTHR16524">
    <property type="entry name" value="CELL DEATH REGULATOR AVEN"/>
    <property type="match status" value="1"/>
</dbReference>
<dbReference type="Ensembl" id="ENSCSAVT00000008434.1">
    <property type="protein sequence ID" value="ENSCSAVP00000008326.1"/>
    <property type="gene ID" value="ENSCSAVG00000004950.1"/>
</dbReference>
<accession>H2YSL6</accession>
<evidence type="ECO:0000313" key="3">
    <source>
        <dbReference type="Proteomes" id="UP000007875"/>
    </source>
</evidence>
<dbReference type="PANTHER" id="PTHR16524:SF2">
    <property type="entry name" value="CELL DEATH REGULATOR AVEN"/>
    <property type="match status" value="1"/>
</dbReference>
<dbReference type="AlphaFoldDB" id="H2YSL6"/>
<name>H2YSL6_CIOSA</name>
<dbReference type="Proteomes" id="UP000007875">
    <property type="component" value="Unassembled WGS sequence"/>
</dbReference>
<reference evidence="2" key="2">
    <citation type="submission" date="2025-08" db="UniProtKB">
        <authorList>
            <consortium name="Ensembl"/>
        </authorList>
    </citation>
    <scope>IDENTIFICATION</scope>
</reference>
<dbReference type="STRING" id="51511.ENSCSAVP00000008326"/>
<reference evidence="2" key="3">
    <citation type="submission" date="2025-09" db="UniProtKB">
        <authorList>
            <consortium name="Ensembl"/>
        </authorList>
    </citation>
    <scope>IDENTIFICATION</scope>
</reference>
<dbReference type="InterPro" id="IPR026187">
    <property type="entry name" value="Aven"/>
</dbReference>
<feature type="compositionally biased region" description="Polar residues" evidence="1">
    <location>
        <begin position="37"/>
        <end position="51"/>
    </location>
</feature>
<evidence type="ECO:0000313" key="2">
    <source>
        <dbReference type="Ensembl" id="ENSCSAVP00000008326.1"/>
    </source>
</evidence>
<sequence>MRPDEHKRKKNAQYKKKHGLEKSRGKGEKEKSDSQQHKSGASSSNALAETTLSDKETGYEIDPKFSKRPVIQTVDKFDPSDSSEDDLNSQVDLETLLQSAGGPESYMKLPEEKEWDIQEELDETFSIDTKELAESYRNLSFCEMFGIKPEDLKSESTKGYNIRRDQVENENDHSFISLATKAGIEIPWSCNLTHQDLTDEYPLGPRSTSSDAVDYSIPLFIPEHWQKTKETESLSNKKAKPDKGDSALKPKNEAKPKTPQKS</sequence>
<organism evidence="2 3">
    <name type="scientific">Ciona savignyi</name>
    <name type="common">Pacific transparent sea squirt</name>
    <dbReference type="NCBI Taxonomy" id="51511"/>
    <lineage>
        <taxon>Eukaryota</taxon>
        <taxon>Metazoa</taxon>
        <taxon>Chordata</taxon>
        <taxon>Tunicata</taxon>
        <taxon>Ascidiacea</taxon>
        <taxon>Phlebobranchia</taxon>
        <taxon>Cionidae</taxon>
        <taxon>Ciona</taxon>
    </lineage>
</organism>
<feature type="compositionally biased region" description="Basic and acidic residues" evidence="1">
    <location>
        <begin position="239"/>
        <end position="256"/>
    </location>
</feature>
<reference evidence="3" key="1">
    <citation type="submission" date="2003-08" db="EMBL/GenBank/DDBJ databases">
        <authorList>
            <person name="Birren B."/>
            <person name="Nusbaum C."/>
            <person name="Abebe A."/>
            <person name="Abouelleil A."/>
            <person name="Adekoya E."/>
            <person name="Ait-zahra M."/>
            <person name="Allen N."/>
            <person name="Allen T."/>
            <person name="An P."/>
            <person name="Anderson M."/>
            <person name="Anderson S."/>
            <person name="Arachchi H."/>
            <person name="Armbruster J."/>
            <person name="Bachantsang P."/>
            <person name="Baldwin J."/>
            <person name="Barry A."/>
            <person name="Bayul T."/>
            <person name="Blitshsteyn B."/>
            <person name="Bloom T."/>
            <person name="Blye J."/>
            <person name="Boguslavskiy L."/>
            <person name="Borowsky M."/>
            <person name="Boukhgalter B."/>
            <person name="Brunache A."/>
            <person name="Butler J."/>
            <person name="Calixte N."/>
            <person name="Calvo S."/>
            <person name="Camarata J."/>
            <person name="Campo K."/>
            <person name="Chang J."/>
            <person name="Cheshatsang Y."/>
            <person name="Citroen M."/>
            <person name="Collymore A."/>
            <person name="Considine T."/>
            <person name="Cook A."/>
            <person name="Cooke P."/>
            <person name="Corum B."/>
            <person name="Cuomo C."/>
            <person name="David R."/>
            <person name="Dawoe T."/>
            <person name="Degray S."/>
            <person name="Dodge S."/>
            <person name="Dooley K."/>
            <person name="Dorje P."/>
            <person name="Dorjee K."/>
            <person name="Dorris L."/>
            <person name="Duffey N."/>
            <person name="Dupes A."/>
            <person name="Elkins T."/>
            <person name="Engels R."/>
            <person name="Erickson J."/>
            <person name="Farina A."/>
            <person name="Faro S."/>
            <person name="Ferreira P."/>
            <person name="Fischer H."/>
            <person name="Fitzgerald M."/>
            <person name="Foley K."/>
            <person name="Gage D."/>
            <person name="Galagan J."/>
            <person name="Gearin G."/>
            <person name="Gnerre S."/>
            <person name="Gnirke A."/>
            <person name="Goyette A."/>
            <person name="Graham J."/>
            <person name="Grandbois E."/>
            <person name="Gyaltsen K."/>
            <person name="Hafez N."/>
            <person name="Hagopian D."/>
            <person name="Hagos B."/>
            <person name="Hall J."/>
            <person name="Hatcher B."/>
            <person name="Heller A."/>
            <person name="Higgins H."/>
            <person name="Honan T."/>
            <person name="Horn A."/>
            <person name="Houde N."/>
            <person name="Hughes L."/>
            <person name="Hulme W."/>
            <person name="Husby E."/>
            <person name="Iliev I."/>
            <person name="Jaffe D."/>
            <person name="Jones C."/>
            <person name="Kamal M."/>
            <person name="Kamat A."/>
            <person name="Kamvysselis M."/>
            <person name="Karlsson E."/>
            <person name="Kells C."/>
            <person name="Kieu A."/>
            <person name="Kisner P."/>
            <person name="Kodira C."/>
            <person name="Kulbokas E."/>
            <person name="Labutti K."/>
            <person name="Lama D."/>
            <person name="Landers T."/>
            <person name="Leger J."/>
            <person name="Levine S."/>
            <person name="Lewis D."/>
            <person name="Lewis T."/>
            <person name="Lindblad-toh K."/>
            <person name="Liu X."/>
            <person name="Lokyitsang T."/>
            <person name="Lokyitsang Y."/>
            <person name="Lucien O."/>
            <person name="Lui A."/>
            <person name="Ma L.J."/>
            <person name="Mabbitt R."/>
            <person name="Macdonald J."/>
            <person name="Maclean C."/>
            <person name="Major J."/>
            <person name="Manning J."/>
            <person name="Marabella R."/>
            <person name="Maru K."/>
            <person name="Matthews C."/>
            <person name="Mauceli E."/>
            <person name="Mccarthy M."/>
            <person name="Mcdonough S."/>
            <person name="Mcghee T."/>
            <person name="Meldrim J."/>
            <person name="Meneus L."/>
            <person name="Mesirov J."/>
            <person name="Mihalev A."/>
            <person name="Mihova T."/>
            <person name="Mikkelsen T."/>
            <person name="Mlenga V."/>
            <person name="Moru K."/>
            <person name="Mozes J."/>
            <person name="Mulrain L."/>
            <person name="Munson G."/>
            <person name="Naylor J."/>
            <person name="Newes C."/>
            <person name="Nguyen C."/>
            <person name="Nguyen N."/>
            <person name="Nguyen T."/>
            <person name="Nicol R."/>
            <person name="Nielsen C."/>
            <person name="Nizzari M."/>
            <person name="Norbu C."/>
            <person name="Norbu N."/>
            <person name="O'donnell P."/>
            <person name="Okoawo O."/>
            <person name="O'leary S."/>
            <person name="Omotosho B."/>
            <person name="O'neill K."/>
            <person name="Osman S."/>
            <person name="Parker S."/>
            <person name="Perrin D."/>
            <person name="Phunkhang P."/>
            <person name="Piqani B."/>
            <person name="Purcell S."/>
            <person name="Rachupka T."/>
            <person name="Ramasamy U."/>
            <person name="Rameau R."/>
            <person name="Ray V."/>
            <person name="Raymond C."/>
            <person name="Retta R."/>
            <person name="Richardson S."/>
            <person name="Rise C."/>
            <person name="Rodriguez J."/>
            <person name="Rogers J."/>
            <person name="Rogov P."/>
            <person name="Rutman M."/>
            <person name="Schupbach R."/>
            <person name="Seaman C."/>
            <person name="Settipalli S."/>
            <person name="Sharpe T."/>
            <person name="Sheridan J."/>
            <person name="Sherpa N."/>
            <person name="Shi J."/>
            <person name="Smirnov S."/>
            <person name="Smith C."/>
            <person name="Sougnez C."/>
            <person name="Spencer B."/>
            <person name="Stalker J."/>
            <person name="Stange-thomann N."/>
            <person name="Stavropoulos S."/>
            <person name="Stetson K."/>
            <person name="Stone C."/>
            <person name="Stone S."/>
            <person name="Stubbs M."/>
            <person name="Talamas J."/>
            <person name="Tchuinga P."/>
            <person name="Tenzing P."/>
            <person name="Tesfaye S."/>
            <person name="Theodore J."/>
            <person name="Thoulutsang Y."/>
            <person name="Topham K."/>
            <person name="Towey S."/>
            <person name="Tsamla T."/>
            <person name="Tsomo N."/>
            <person name="Vallee D."/>
            <person name="Vassiliev H."/>
            <person name="Venkataraman V."/>
            <person name="Vinson J."/>
            <person name="Vo A."/>
            <person name="Wade C."/>
            <person name="Wang S."/>
            <person name="Wangchuk T."/>
            <person name="Wangdi T."/>
            <person name="Whittaker C."/>
            <person name="Wilkinson J."/>
            <person name="Wu Y."/>
            <person name="Wyman D."/>
            <person name="Yadav S."/>
            <person name="Yang S."/>
            <person name="Yang X."/>
            <person name="Yeager S."/>
            <person name="Yee E."/>
            <person name="Young G."/>
            <person name="Zainoun J."/>
            <person name="Zembeck L."/>
            <person name="Zimmer A."/>
            <person name="Zody M."/>
            <person name="Lander E."/>
        </authorList>
    </citation>
    <scope>NUCLEOTIDE SEQUENCE [LARGE SCALE GENOMIC DNA]</scope>
</reference>
<feature type="compositionally biased region" description="Basic residues" evidence="1">
    <location>
        <begin position="7"/>
        <end position="19"/>
    </location>
</feature>
<evidence type="ECO:0000256" key="1">
    <source>
        <dbReference type="SAM" id="MobiDB-lite"/>
    </source>
</evidence>
<feature type="region of interest" description="Disordered" evidence="1">
    <location>
        <begin position="227"/>
        <end position="262"/>
    </location>
</feature>